<reference evidence="3 4" key="1">
    <citation type="submission" date="2019-03" db="EMBL/GenBank/DDBJ databases">
        <title>Whole genome sequence of Arthrobacter sp JH1-1.</title>
        <authorList>
            <person name="Trinh H.N."/>
        </authorList>
    </citation>
    <scope>NUCLEOTIDE SEQUENCE [LARGE SCALE GENOMIC DNA]</scope>
    <source>
        <strain evidence="3 4">JH1-1</strain>
    </source>
</reference>
<organism evidence="3 4">
    <name type="scientific">Arthrobacter terricola</name>
    <dbReference type="NCBI Taxonomy" id="2547396"/>
    <lineage>
        <taxon>Bacteria</taxon>
        <taxon>Bacillati</taxon>
        <taxon>Actinomycetota</taxon>
        <taxon>Actinomycetes</taxon>
        <taxon>Micrococcales</taxon>
        <taxon>Micrococcaceae</taxon>
        <taxon>Arthrobacter</taxon>
    </lineage>
</organism>
<dbReference type="RefSeq" id="WP_133205195.1">
    <property type="nucleotide sequence ID" value="NZ_SMRU01000018.1"/>
</dbReference>
<dbReference type="SUPFAM" id="SSF51735">
    <property type="entry name" value="NAD(P)-binding Rossmann-fold domains"/>
    <property type="match status" value="1"/>
</dbReference>
<comment type="caution">
    <text evidence="3">The sequence shown here is derived from an EMBL/GenBank/DDBJ whole genome shotgun (WGS) entry which is preliminary data.</text>
</comment>
<dbReference type="PRINTS" id="PR00081">
    <property type="entry name" value="GDHRDH"/>
</dbReference>
<dbReference type="InterPro" id="IPR002347">
    <property type="entry name" value="SDR_fam"/>
</dbReference>
<accession>A0A4R5KEE6</accession>
<sequence length="240" mass="25348">MALILVTGASSGLGRETAVALAAQGHDVVGHVRSFGSRGAPEGLAEILHADLARQDETLELAAQANAIGVFDAVIHNAGVLSGADVAAVNIVAPYLLSTAMTRPGRAVFLSSSMHRSGSSTPPTAAALLSGRIGYEDSKLQVTAFSMALAHWWPEVMVHAVDPGWVPTRMGGPHAPDSLEEGHRTQEWIATADAAEISPRTGGYWHHRRTWRPHPASLDTGYQDALLAALAEYTSRILPL</sequence>
<dbReference type="AlphaFoldDB" id="A0A4R5KEE6"/>
<evidence type="ECO:0000256" key="1">
    <source>
        <dbReference type="ARBA" id="ARBA00006484"/>
    </source>
</evidence>
<evidence type="ECO:0000313" key="3">
    <source>
        <dbReference type="EMBL" id="TDF93691.1"/>
    </source>
</evidence>
<dbReference type="InterPro" id="IPR036291">
    <property type="entry name" value="NAD(P)-bd_dom_sf"/>
</dbReference>
<dbReference type="Pfam" id="PF00106">
    <property type="entry name" value="adh_short"/>
    <property type="match status" value="1"/>
</dbReference>
<dbReference type="OrthoDB" id="9785826at2"/>
<gene>
    <name evidence="3" type="ORF">E1809_15810</name>
</gene>
<protein>
    <submittedName>
        <fullName evidence="3">SDR family NAD(P)-dependent oxidoreductase</fullName>
    </submittedName>
</protein>
<dbReference type="GO" id="GO:0016491">
    <property type="term" value="F:oxidoreductase activity"/>
    <property type="evidence" value="ECO:0007669"/>
    <property type="project" value="UniProtKB-KW"/>
</dbReference>
<dbReference type="Proteomes" id="UP000295511">
    <property type="component" value="Unassembled WGS sequence"/>
</dbReference>
<dbReference type="Gene3D" id="3.40.50.720">
    <property type="entry name" value="NAD(P)-binding Rossmann-like Domain"/>
    <property type="match status" value="1"/>
</dbReference>
<dbReference type="PANTHER" id="PTHR24320">
    <property type="entry name" value="RETINOL DEHYDROGENASE"/>
    <property type="match status" value="1"/>
</dbReference>
<dbReference type="EMBL" id="SMRU01000018">
    <property type="protein sequence ID" value="TDF93691.1"/>
    <property type="molecule type" value="Genomic_DNA"/>
</dbReference>
<comment type="similarity">
    <text evidence="1">Belongs to the short-chain dehydrogenases/reductases (SDR) family.</text>
</comment>
<keyword evidence="2" id="KW-0560">Oxidoreductase</keyword>
<dbReference type="PANTHER" id="PTHR24320:SF274">
    <property type="entry name" value="CHAIN DEHYDROGENASE, PUTATIVE (AFU_ORTHOLOGUE AFUA_4G00440)-RELATED"/>
    <property type="match status" value="1"/>
</dbReference>
<evidence type="ECO:0000313" key="4">
    <source>
        <dbReference type="Proteomes" id="UP000295511"/>
    </source>
</evidence>
<keyword evidence="4" id="KW-1185">Reference proteome</keyword>
<proteinExistence type="inferred from homology"/>
<evidence type="ECO:0000256" key="2">
    <source>
        <dbReference type="ARBA" id="ARBA00023002"/>
    </source>
</evidence>
<name>A0A4R5KEE6_9MICC</name>